<dbReference type="SUPFAM" id="SSF56112">
    <property type="entry name" value="Protein kinase-like (PK-like)"/>
    <property type="match status" value="1"/>
</dbReference>
<dbReference type="InterPro" id="IPR013402">
    <property type="entry name" value="CHP02569"/>
</dbReference>
<dbReference type="EMBL" id="CP159218">
    <property type="protein sequence ID" value="XCG62031.1"/>
    <property type="molecule type" value="Genomic_DNA"/>
</dbReference>
<dbReference type="RefSeq" id="WP_353647646.1">
    <property type="nucleotide sequence ID" value="NZ_CP159218.1"/>
</dbReference>
<organism evidence="1">
    <name type="scientific">Nakamurella sp. A5-74</name>
    <dbReference type="NCBI Taxonomy" id="3158264"/>
    <lineage>
        <taxon>Bacteria</taxon>
        <taxon>Bacillati</taxon>
        <taxon>Actinomycetota</taxon>
        <taxon>Actinomycetes</taxon>
        <taxon>Nakamurellales</taxon>
        <taxon>Nakamurellaceae</taxon>
        <taxon>Nakamurella</taxon>
    </lineage>
</organism>
<dbReference type="AlphaFoldDB" id="A0AAU8DM88"/>
<sequence>MPVPPPDHVLAAFGVPAAIPELLEGGQQQTWRCADTVLKPTADTAEAAWIARTFETLRVDLLRLARPVRSSDGRWVVSGWTAQKFVVGRAAARYEDILAAGDRLHAALTDEPRPRFLAQRDDLYSWADRLAWGEIEDVDQRIGTGHAAKLYDEWAGGRRPVTLKSQIVHGDLFGNVLFAGSAAPAIVDITPYWRPPAFAAAIVVVDAVSWGGAGDELVESCMERHEFGEMLRRALLFRLGVSLAHPRSTAESMVEVMSAAQMLRPYLGE</sequence>
<name>A0AAU8DM88_9ACTN</name>
<accession>A0AAU8DM88</accession>
<proteinExistence type="predicted"/>
<dbReference type="NCBIfam" id="TIGR02569">
    <property type="entry name" value="TIGR02569_actnb"/>
    <property type="match status" value="1"/>
</dbReference>
<gene>
    <name evidence="1" type="ORF">ABLG96_12135</name>
</gene>
<evidence type="ECO:0000313" key="1">
    <source>
        <dbReference type="EMBL" id="XCG62031.1"/>
    </source>
</evidence>
<reference evidence="1" key="1">
    <citation type="submission" date="2024-05" db="EMBL/GenBank/DDBJ databases">
        <authorList>
            <person name="Cai S.Y."/>
            <person name="Jin L.M."/>
            <person name="Li H.R."/>
        </authorList>
    </citation>
    <scope>NUCLEOTIDE SEQUENCE</scope>
    <source>
        <strain evidence="1">A5-74</strain>
    </source>
</reference>
<protein>
    <submittedName>
        <fullName evidence="1">TIGR02569 family protein</fullName>
    </submittedName>
</protein>
<dbReference type="InterPro" id="IPR011009">
    <property type="entry name" value="Kinase-like_dom_sf"/>
</dbReference>